<evidence type="ECO:0000313" key="2">
    <source>
        <dbReference type="EMBL" id="KAF9449379.1"/>
    </source>
</evidence>
<feature type="transmembrane region" description="Helical" evidence="1">
    <location>
        <begin position="94"/>
        <end position="115"/>
    </location>
</feature>
<comment type="caution">
    <text evidence="2">The sequence shown here is derived from an EMBL/GenBank/DDBJ whole genome shotgun (WGS) entry which is preliminary data.</text>
</comment>
<evidence type="ECO:0000313" key="3">
    <source>
        <dbReference type="Proteomes" id="UP000807342"/>
    </source>
</evidence>
<organism evidence="2 3">
    <name type="scientific">Macrolepiota fuliginosa MF-IS2</name>
    <dbReference type="NCBI Taxonomy" id="1400762"/>
    <lineage>
        <taxon>Eukaryota</taxon>
        <taxon>Fungi</taxon>
        <taxon>Dikarya</taxon>
        <taxon>Basidiomycota</taxon>
        <taxon>Agaricomycotina</taxon>
        <taxon>Agaricomycetes</taxon>
        <taxon>Agaricomycetidae</taxon>
        <taxon>Agaricales</taxon>
        <taxon>Agaricineae</taxon>
        <taxon>Agaricaceae</taxon>
        <taxon>Macrolepiota</taxon>
    </lineage>
</organism>
<keyword evidence="1" id="KW-0472">Membrane</keyword>
<name>A0A9P6C5H5_9AGAR</name>
<feature type="non-terminal residue" evidence="2">
    <location>
        <position position="214"/>
    </location>
</feature>
<keyword evidence="1" id="KW-1133">Transmembrane helix</keyword>
<dbReference type="EMBL" id="MU151132">
    <property type="protein sequence ID" value="KAF9449379.1"/>
    <property type="molecule type" value="Genomic_DNA"/>
</dbReference>
<dbReference type="OrthoDB" id="3062801at2759"/>
<feature type="transmembrane region" description="Helical" evidence="1">
    <location>
        <begin position="188"/>
        <end position="210"/>
    </location>
</feature>
<feature type="transmembrane region" description="Helical" evidence="1">
    <location>
        <begin position="143"/>
        <end position="168"/>
    </location>
</feature>
<gene>
    <name evidence="2" type="ORF">P691DRAFT_653906</name>
</gene>
<dbReference type="AlphaFoldDB" id="A0A9P6C5H5"/>
<reference evidence="2" key="1">
    <citation type="submission" date="2020-11" db="EMBL/GenBank/DDBJ databases">
        <authorList>
            <consortium name="DOE Joint Genome Institute"/>
            <person name="Ahrendt S."/>
            <person name="Riley R."/>
            <person name="Andreopoulos W."/>
            <person name="Labutti K."/>
            <person name="Pangilinan J."/>
            <person name="Ruiz-Duenas F.J."/>
            <person name="Barrasa J.M."/>
            <person name="Sanchez-Garcia M."/>
            <person name="Camarero S."/>
            <person name="Miyauchi S."/>
            <person name="Serrano A."/>
            <person name="Linde D."/>
            <person name="Babiker R."/>
            <person name="Drula E."/>
            <person name="Ayuso-Fernandez I."/>
            <person name="Pacheco R."/>
            <person name="Padilla G."/>
            <person name="Ferreira P."/>
            <person name="Barriuso J."/>
            <person name="Kellner H."/>
            <person name="Castanera R."/>
            <person name="Alfaro M."/>
            <person name="Ramirez L."/>
            <person name="Pisabarro A.G."/>
            <person name="Kuo A."/>
            <person name="Tritt A."/>
            <person name="Lipzen A."/>
            <person name="He G."/>
            <person name="Yan M."/>
            <person name="Ng V."/>
            <person name="Cullen D."/>
            <person name="Martin F."/>
            <person name="Rosso M.-N."/>
            <person name="Henrissat B."/>
            <person name="Hibbett D."/>
            <person name="Martinez A.T."/>
            <person name="Grigoriev I.V."/>
        </authorList>
    </citation>
    <scope>NUCLEOTIDE SEQUENCE</scope>
    <source>
        <strain evidence="2">MF-IS2</strain>
    </source>
</reference>
<protein>
    <submittedName>
        <fullName evidence="2">Uncharacterized protein</fullName>
    </submittedName>
</protein>
<feature type="transmembrane region" description="Helical" evidence="1">
    <location>
        <begin position="65"/>
        <end position="82"/>
    </location>
</feature>
<keyword evidence="3" id="KW-1185">Reference proteome</keyword>
<dbReference type="Proteomes" id="UP000807342">
    <property type="component" value="Unassembled WGS sequence"/>
</dbReference>
<proteinExistence type="predicted"/>
<sequence length="214" mass="24702">MYFSRVNQIFVDAHLTLEEIKEMGLRDSAGGQPAHIRRSKMPKTHSRLKKNWEEFIDNLMREWKTLNIISGLLLSGILTILQVDGANTDTITRHAALCSLLCALLSLMYGCFFIIRFSGMRRVYKATEWAIEAYRDQTMVWNVWVMLALPAIWLVWSILAYVACIMAFMWRVRPGVVIPEEPRLDFALRVFVCCIFGIGMSYAVLVINTLRRYG</sequence>
<keyword evidence="1" id="KW-0812">Transmembrane</keyword>
<accession>A0A9P6C5H5</accession>
<evidence type="ECO:0000256" key="1">
    <source>
        <dbReference type="SAM" id="Phobius"/>
    </source>
</evidence>